<gene>
    <name evidence="2" type="ORF">DI556_16440</name>
</gene>
<sequence>MTPTPRIPGIAPDRLSAEKRAATLPDPAPAIPRGARPVACPTAIDVPVLVRRRVRAGGDDFAVTAVAEGRLTG</sequence>
<organism evidence="2 3">
    <name type="scientific">Rhodovulum sulfidophilum</name>
    <name type="common">Rhodobacter sulfidophilus</name>
    <dbReference type="NCBI Taxonomy" id="35806"/>
    <lineage>
        <taxon>Bacteria</taxon>
        <taxon>Pseudomonadati</taxon>
        <taxon>Pseudomonadota</taxon>
        <taxon>Alphaproteobacteria</taxon>
        <taxon>Rhodobacterales</taxon>
        <taxon>Paracoccaceae</taxon>
        <taxon>Rhodovulum</taxon>
    </lineage>
</organism>
<evidence type="ECO:0000313" key="3">
    <source>
        <dbReference type="Proteomes" id="UP000249185"/>
    </source>
</evidence>
<dbReference type="EMBL" id="QFPW01000015">
    <property type="protein sequence ID" value="PZQ47800.1"/>
    <property type="molecule type" value="Genomic_DNA"/>
</dbReference>
<evidence type="ECO:0000256" key="1">
    <source>
        <dbReference type="SAM" id="MobiDB-lite"/>
    </source>
</evidence>
<feature type="region of interest" description="Disordered" evidence="1">
    <location>
        <begin position="1"/>
        <end position="30"/>
    </location>
</feature>
<accession>A0A2W5Q8T9</accession>
<protein>
    <submittedName>
        <fullName evidence="2">Uncharacterized protein</fullName>
    </submittedName>
</protein>
<evidence type="ECO:0000313" key="2">
    <source>
        <dbReference type="EMBL" id="PZQ47800.1"/>
    </source>
</evidence>
<dbReference type="AlphaFoldDB" id="A0A2W5Q8T9"/>
<comment type="caution">
    <text evidence="2">The sequence shown here is derived from an EMBL/GenBank/DDBJ whole genome shotgun (WGS) entry which is preliminary data.</text>
</comment>
<reference evidence="2 3" key="1">
    <citation type="submission" date="2017-08" db="EMBL/GenBank/DDBJ databases">
        <title>Infants hospitalized years apart are colonized by the same room-sourced microbial strains.</title>
        <authorList>
            <person name="Brooks B."/>
            <person name="Olm M.R."/>
            <person name="Firek B.A."/>
            <person name="Baker R."/>
            <person name="Thomas B.C."/>
            <person name="Morowitz M.J."/>
            <person name="Banfield J.F."/>
        </authorList>
    </citation>
    <scope>NUCLEOTIDE SEQUENCE [LARGE SCALE GENOMIC DNA]</scope>
    <source>
        <strain evidence="2">S2_005_002_R2_34</strain>
    </source>
</reference>
<dbReference type="Proteomes" id="UP000249185">
    <property type="component" value="Unassembled WGS sequence"/>
</dbReference>
<proteinExistence type="predicted"/>
<name>A0A2W5Q8T9_RHOSU</name>